<evidence type="ECO:0000256" key="2">
    <source>
        <dbReference type="ARBA" id="ARBA00002681"/>
    </source>
</evidence>
<dbReference type="EC" id="3.1.1.31" evidence="5 7"/>
<dbReference type="RefSeq" id="WP_239264900.1">
    <property type="nucleotide sequence ID" value="NZ_JAKRCV010000040.1"/>
</dbReference>
<dbReference type="Pfam" id="PF01182">
    <property type="entry name" value="Glucosamine_iso"/>
    <property type="match status" value="1"/>
</dbReference>
<feature type="domain" description="Glucosamine/galactosamine-6-phosphate isomerase" evidence="8">
    <location>
        <begin position="9"/>
        <end position="244"/>
    </location>
</feature>
<reference evidence="9 10" key="1">
    <citation type="submission" date="2022-02" db="EMBL/GenBank/DDBJ databases">
        <title>Uncovering new skin microbiome diversity through culturing and metagenomics.</title>
        <authorList>
            <person name="Conlan S."/>
            <person name="Deming C."/>
            <person name="Nisc Comparative Sequencing Program N."/>
            <person name="Segre J.A."/>
        </authorList>
    </citation>
    <scope>NUCLEOTIDE SEQUENCE [LARGE SCALE GENOMIC DNA]</scope>
    <source>
        <strain evidence="9 10">ACRQZ</strain>
    </source>
</reference>
<dbReference type="CDD" id="cd01400">
    <property type="entry name" value="6PGL"/>
    <property type="match status" value="1"/>
</dbReference>
<accession>A0ABS9Q424</accession>
<comment type="similarity">
    <text evidence="4 7">Belongs to the glucosamine/galactosamine-6-phosphate isomerase family. 6-phosphogluconolactonase subfamily.</text>
</comment>
<dbReference type="SUPFAM" id="SSF100950">
    <property type="entry name" value="NagB/RpiA/CoA transferase-like"/>
    <property type="match status" value="1"/>
</dbReference>
<comment type="caution">
    <text evidence="9">The sequence shown here is derived from an EMBL/GenBank/DDBJ whole genome shotgun (WGS) entry which is preliminary data.</text>
</comment>
<dbReference type="Gene3D" id="3.40.50.1360">
    <property type="match status" value="1"/>
</dbReference>
<protein>
    <recommendedName>
        <fullName evidence="6 7">6-phosphogluconolactonase</fullName>
        <shortName evidence="7">6PGL</shortName>
        <ecNumber evidence="5 7">3.1.1.31</ecNumber>
    </recommendedName>
</protein>
<dbReference type="InterPro" id="IPR006148">
    <property type="entry name" value="Glc/Gal-6P_isomerase"/>
</dbReference>
<evidence type="ECO:0000256" key="4">
    <source>
        <dbReference type="ARBA" id="ARBA00010662"/>
    </source>
</evidence>
<gene>
    <name evidence="7 9" type="primary">pgl</name>
    <name evidence="9" type="ORF">MHL29_12065</name>
</gene>
<evidence type="ECO:0000256" key="3">
    <source>
        <dbReference type="ARBA" id="ARBA00004961"/>
    </source>
</evidence>
<comment type="catalytic activity">
    <reaction evidence="1 7">
        <text>6-phospho-D-glucono-1,5-lactone + H2O = 6-phospho-D-gluconate + H(+)</text>
        <dbReference type="Rhea" id="RHEA:12556"/>
        <dbReference type="ChEBI" id="CHEBI:15377"/>
        <dbReference type="ChEBI" id="CHEBI:15378"/>
        <dbReference type="ChEBI" id="CHEBI:57955"/>
        <dbReference type="ChEBI" id="CHEBI:58759"/>
        <dbReference type="EC" id="3.1.1.31"/>
    </reaction>
</comment>
<dbReference type="InterPro" id="IPR039104">
    <property type="entry name" value="6PGL"/>
</dbReference>
<evidence type="ECO:0000259" key="8">
    <source>
        <dbReference type="Pfam" id="PF01182"/>
    </source>
</evidence>
<keyword evidence="10" id="KW-1185">Reference proteome</keyword>
<comment type="function">
    <text evidence="2 7">Hydrolysis of 6-phosphogluconolactone to 6-phosphogluconate.</text>
</comment>
<comment type="pathway">
    <text evidence="3 7">Carbohydrate degradation; pentose phosphate pathway; D-ribulose 5-phosphate from D-glucose 6-phosphate (oxidative stage): step 2/3.</text>
</comment>
<proteinExistence type="inferred from homology"/>
<dbReference type="Proteomes" id="UP001521931">
    <property type="component" value="Unassembled WGS sequence"/>
</dbReference>
<dbReference type="InterPro" id="IPR037171">
    <property type="entry name" value="NagB/RpiA_transferase-like"/>
</dbReference>
<evidence type="ECO:0000256" key="6">
    <source>
        <dbReference type="ARBA" id="ARBA00020337"/>
    </source>
</evidence>
<evidence type="ECO:0000256" key="7">
    <source>
        <dbReference type="RuleBase" id="RU365095"/>
    </source>
</evidence>
<evidence type="ECO:0000256" key="5">
    <source>
        <dbReference type="ARBA" id="ARBA00013198"/>
    </source>
</evidence>
<dbReference type="GO" id="GO:0017057">
    <property type="term" value="F:6-phosphogluconolactonase activity"/>
    <property type="evidence" value="ECO:0007669"/>
    <property type="project" value="UniProtKB-EC"/>
</dbReference>
<dbReference type="NCBIfam" id="TIGR01198">
    <property type="entry name" value="pgl"/>
    <property type="match status" value="1"/>
</dbReference>
<sequence length="255" mass="26280">MTSQVIVHPDKATLAAAIAARLVTAITDAQAQHGEAHVVLTGGSMGNALIEALVDSPAAPAVSWELVHLWWGDERYVERESSDRNATQAREAGLGRMAALGLDPDLVHEMPAIDDPEGDDIGAAADRYAAELARVAGTSDRGGDGAPTFDVVMLGVGPDAHVASLFPGKDTLDVTDRTVVPESDSPKPPPARLSLTLPVLCSADEVWLLVAGGDKAQAVAAATGGADVHEAPAAGVTGRRRTLWLVDEAAAADLP</sequence>
<dbReference type="InterPro" id="IPR005900">
    <property type="entry name" value="6-phosphogluconolactonase_DevB"/>
</dbReference>
<dbReference type="PANTHER" id="PTHR11054">
    <property type="entry name" value="6-PHOSPHOGLUCONOLACTONASE"/>
    <property type="match status" value="1"/>
</dbReference>
<evidence type="ECO:0000256" key="1">
    <source>
        <dbReference type="ARBA" id="ARBA00000832"/>
    </source>
</evidence>
<dbReference type="PANTHER" id="PTHR11054:SF0">
    <property type="entry name" value="6-PHOSPHOGLUCONOLACTONASE"/>
    <property type="match status" value="1"/>
</dbReference>
<keyword evidence="7 9" id="KW-0378">Hydrolase</keyword>
<evidence type="ECO:0000313" key="10">
    <source>
        <dbReference type="Proteomes" id="UP001521931"/>
    </source>
</evidence>
<organism evidence="9 10">
    <name type="scientific">Arsenicicoccus bolidensis</name>
    <dbReference type="NCBI Taxonomy" id="229480"/>
    <lineage>
        <taxon>Bacteria</taxon>
        <taxon>Bacillati</taxon>
        <taxon>Actinomycetota</taxon>
        <taxon>Actinomycetes</taxon>
        <taxon>Micrococcales</taxon>
        <taxon>Intrasporangiaceae</taxon>
        <taxon>Arsenicicoccus</taxon>
    </lineage>
</organism>
<evidence type="ECO:0000313" key="9">
    <source>
        <dbReference type="EMBL" id="MCG7322612.1"/>
    </source>
</evidence>
<dbReference type="EMBL" id="JAKRCV010000040">
    <property type="protein sequence ID" value="MCG7322612.1"/>
    <property type="molecule type" value="Genomic_DNA"/>
</dbReference>
<name>A0ABS9Q424_9MICO</name>